<keyword evidence="4" id="KW-1185">Reference proteome</keyword>
<gene>
    <name evidence="3" type="ORF">LMG27177_00384</name>
</gene>
<feature type="signal peptide" evidence="2">
    <location>
        <begin position="1"/>
        <end position="28"/>
    </location>
</feature>
<reference evidence="3 4" key="1">
    <citation type="submission" date="2020-04" db="EMBL/GenBank/DDBJ databases">
        <authorList>
            <person name="De Canck E."/>
        </authorList>
    </citation>
    <scope>NUCLEOTIDE SEQUENCE [LARGE SCALE GENOMIC DNA]</scope>
    <source>
        <strain evidence="3 4">LMG 27177</strain>
    </source>
</reference>
<feature type="chain" id="PRO_5026689524" description="Fe(3+)-binding periplasmic protein" evidence="2">
    <location>
        <begin position="29"/>
        <end position="353"/>
    </location>
</feature>
<dbReference type="EMBL" id="CADIKI010000001">
    <property type="protein sequence ID" value="CAB3777471.1"/>
    <property type="molecule type" value="Genomic_DNA"/>
</dbReference>
<sequence length="353" mass="38414">MNKIFRLAATAGLLSATLTFMGSSPAFAAGYVSSEPVAQYSGADRMQKLIAGAKEEGKLTVYSSLPPDDFDPVIRAFEQKYGVHVTVWRASASGILQRAISEGRAGRHEADVFETNGPQLEAMYREKLLQPVSSPVLKSLIPAAIQDNNAWTATRLNVFTVAYNTNLIKKADLPKTYKELLDPKWKGKLGVEGQDSLPWFAETVHNLGGQPGIDLFKQIVAKNGVSVRRGHTLIANLVASGDVPMAFGIYNYKVQSMKEAGAPIDWFSIGPAITQPNGVGVAHMLRHPNAAILFYDFLLTDGQVMYAAHDMAVTNTTVKRKLPDVAMQIISNKDIIDNQAKSQALFDTVFNGT</sequence>
<evidence type="ECO:0000256" key="1">
    <source>
        <dbReference type="ARBA" id="ARBA00022729"/>
    </source>
</evidence>
<proteinExistence type="predicted"/>
<dbReference type="AlphaFoldDB" id="A0A6J5FDW5"/>
<accession>A0A6J5FDW5</accession>
<dbReference type="InterPro" id="IPR006059">
    <property type="entry name" value="SBP"/>
</dbReference>
<evidence type="ECO:0008006" key="5">
    <source>
        <dbReference type="Google" id="ProtNLM"/>
    </source>
</evidence>
<evidence type="ECO:0000256" key="2">
    <source>
        <dbReference type="SAM" id="SignalP"/>
    </source>
</evidence>
<dbReference type="Proteomes" id="UP000494252">
    <property type="component" value="Unassembled WGS sequence"/>
</dbReference>
<dbReference type="Gene3D" id="3.40.190.10">
    <property type="entry name" value="Periplasmic binding protein-like II"/>
    <property type="match status" value="2"/>
</dbReference>
<organism evidence="3 4">
    <name type="scientific">Paraburkholderia fynbosensis</name>
    <dbReference type="NCBI Taxonomy" id="1200993"/>
    <lineage>
        <taxon>Bacteria</taxon>
        <taxon>Pseudomonadati</taxon>
        <taxon>Pseudomonadota</taxon>
        <taxon>Betaproteobacteria</taxon>
        <taxon>Burkholderiales</taxon>
        <taxon>Burkholderiaceae</taxon>
        <taxon>Paraburkholderia</taxon>
    </lineage>
</organism>
<dbReference type="RefSeq" id="WP_217468564.1">
    <property type="nucleotide sequence ID" value="NZ_CADIKI010000001.1"/>
</dbReference>
<dbReference type="Pfam" id="PF01547">
    <property type="entry name" value="SBP_bac_1"/>
    <property type="match status" value="1"/>
</dbReference>
<dbReference type="SUPFAM" id="SSF53850">
    <property type="entry name" value="Periplasmic binding protein-like II"/>
    <property type="match status" value="1"/>
</dbReference>
<keyword evidence="1 2" id="KW-0732">Signal</keyword>
<evidence type="ECO:0000313" key="3">
    <source>
        <dbReference type="EMBL" id="CAB3777471.1"/>
    </source>
</evidence>
<name>A0A6J5FDW5_9BURK</name>
<dbReference type="PANTHER" id="PTHR30006">
    <property type="entry name" value="THIAMINE-BINDING PERIPLASMIC PROTEIN-RELATED"/>
    <property type="match status" value="1"/>
</dbReference>
<protein>
    <recommendedName>
        <fullName evidence="5">Fe(3+)-binding periplasmic protein</fullName>
    </recommendedName>
</protein>
<evidence type="ECO:0000313" key="4">
    <source>
        <dbReference type="Proteomes" id="UP000494252"/>
    </source>
</evidence>